<dbReference type="Proteomes" id="UP000800097">
    <property type="component" value="Unassembled WGS sequence"/>
</dbReference>
<evidence type="ECO:0000313" key="4">
    <source>
        <dbReference type="Proteomes" id="UP000800097"/>
    </source>
</evidence>
<name>A0A6A6JCZ3_WESOR</name>
<dbReference type="EMBL" id="ML986514">
    <property type="protein sequence ID" value="KAF2273059.1"/>
    <property type="molecule type" value="Genomic_DNA"/>
</dbReference>
<evidence type="ECO:0000256" key="2">
    <source>
        <dbReference type="SAM" id="SignalP"/>
    </source>
</evidence>
<sequence>MRAIYMSLLASGATASITTSFWFPVNLVGTDRITYVASVIGAASDRITLAAHPTNDPDYEALGIDTTGTLTLTVASTLFEQSVPEMTGIAGGNPKDFGQSYRCEVPSADATAAACTGSVGQGIARLQHCATPRSARQAETVTKEWTFSDPGTQGVETIVRTFPPSPTTPVPDWCSAISDLTGGSVPSSVLTTTAEVPVSEFTTFTFILTAGEEKLVPATTAGAPTSSTPVPTGSAPNSGRTGTSSSTAGTGAAAPMKTVAPALAALGAAVAGFL</sequence>
<protein>
    <submittedName>
        <fullName evidence="3">Uncharacterized protein</fullName>
    </submittedName>
</protein>
<proteinExistence type="predicted"/>
<feature type="chain" id="PRO_5025686142" evidence="2">
    <location>
        <begin position="16"/>
        <end position="274"/>
    </location>
</feature>
<gene>
    <name evidence="3" type="ORF">EI97DRAFT_436483</name>
</gene>
<evidence type="ECO:0000256" key="1">
    <source>
        <dbReference type="SAM" id="MobiDB-lite"/>
    </source>
</evidence>
<dbReference type="RefSeq" id="XP_033650598.1">
    <property type="nucleotide sequence ID" value="XM_033799116.1"/>
</dbReference>
<reference evidence="3" key="1">
    <citation type="journal article" date="2020" name="Stud. Mycol.">
        <title>101 Dothideomycetes genomes: a test case for predicting lifestyles and emergence of pathogens.</title>
        <authorList>
            <person name="Haridas S."/>
            <person name="Albert R."/>
            <person name="Binder M."/>
            <person name="Bloem J."/>
            <person name="Labutti K."/>
            <person name="Salamov A."/>
            <person name="Andreopoulos B."/>
            <person name="Baker S."/>
            <person name="Barry K."/>
            <person name="Bills G."/>
            <person name="Bluhm B."/>
            <person name="Cannon C."/>
            <person name="Castanera R."/>
            <person name="Culley D."/>
            <person name="Daum C."/>
            <person name="Ezra D."/>
            <person name="Gonzalez J."/>
            <person name="Henrissat B."/>
            <person name="Kuo A."/>
            <person name="Liang C."/>
            <person name="Lipzen A."/>
            <person name="Lutzoni F."/>
            <person name="Magnuson J."/>
            <person name="Mondo S."/>
            <person name="Nolan M."/>
            <person name="Ohm R."/>
            <person name="Pangilinan J."/>
            <person name="Park H.-J."/>
            <person name="Ramirez L."/>
            <person name="Alfaro M."/>
            <person name="Sun H."/>
            <person name="Tritt A."/>
            <person name="Yoshinaga Y."/>
            <person name="Zwiers L.-H."/>
            <person name="Turgeon B."/>
            <person name="Goodwin S."/>
            <person name="Spatafora J."/>
            <person name="Crous P."/>
            <person name="Grigoriev I."/>
        </authorList>
    </citation>
    <scope>NUCLEOTIDE SEQUENCE</scope>
    <source>
        <strain evidence="3">CBS 379.55</strain>
    </source>
</reference>
<organism evidence="3 4">
    <name type="scientific">Westerdykella ornata</name>
    <dbReference type="NCBI Taxonomy" id="318751"/>
    <lineage>
        <taxon>Eukaryota</taxon>
        <taxon>Fungi</taxon>
        <taxon>Dikarya</taxon>
        <taxon>Ascomycota</taxon>
        <taxon>Pezizomycotina</taxon>
        <taxon>Dothideomycetes</taxon>
        <taxon>Pleosporomycetidae</taxon>
        <taxon>Pleosporales</taxon>
        <taxon>Sporormiaceae</taxon>
        <taxon>Westerdykella</taxon>
    </lineage>
</organism>
<keyword evidence="4" id="KW-1185">Reference proteome</keyword>
<dbReference type="OrthoDB" id="3776815at2759"/>
<dbReference type="GeneID" id="54552291"/>
<feature type="signal peptide" evidence="2">
    <location>
        <begin position="1"/>
        <end position="15"/>
    </location>
</feature>
<feature type="region of interest" description="Disordered" evidence="1">
    <location>
        <begin position="219"/>
        <end position="252"/>
    </location>
</feature>
<accession>A0A6A6JCZ3</accession>
<evidence type="ECO:0000313" key="3">
    <source>
        <dbReference type="EMBL" id="KAF2273059.1"/>
    </source>
</evidence>
<dbReference type="AlphaFoldDB" id="A0A6A6JCZ3"/>
<keyword evidence="2" id="KW-0732">Signal</keyword>